<organism evidence="6 7">
    <name type="scientific">Sphingopyxis bauzanensis</name>
    <dbReference type="NCBI Taxonomy" id="651663"/>
    <lineage>
        <taxon>Bacteria</taxon>
        <taxon>Pseudomonadati</taxon>
        <taxon>Pseudomonadota</taxon>
        <taxon>Alphaproteobacteria</taxon>
        <taxon>Sphingomonadales</taxon>
        <taxon>Sphingomonadaceae</taxon>
        <taxon>Sphingopyxis</taxon>
    </lineage>
</organism>
<dbReference type="OrthoDB" id="7583559at2"/>
<dbReference type="PANTHER" id="PTHR44858">
    <property type="entry name" value="TETRATRICOPEPTIDE REPEAT PROTEIN 6"/>
    <property type="match status" value="1"/>
</dbReference>
<dbReference type="GO" id="GO:0009279">
    <property type="term" value="C:cell outer membrane"/>
    <property type="evidence" value="ECO:0007669"/>
    <property type="project" value="TreeGrafter"/>
</dbReference>
<keyword evidence="5" id="KW-0812">Transmembrane</keyword>
<dbReference type="SMART" id="SM00028">
    <property type="entry name" value="TPR"/>
    <property type="match status" value="3"/>
</dbReference>
<dbReference type="PROSITE" id="PS50005">
    <property type="entry name" value="TPR"/>
    <property type="match status" value="2"/>
</dbReference>
<evidence type="ECO:0000256" key="4">
    <source>
        <dbReference type="SAM" id="MobiDB-lite"/>
    </source>
</evidence>
<feature type="repeat" description="TPR" evidence="3">
    <location>
        <begin position="281"/>
        <end position="314"/>
    </location>
</feature>
<evidence type="ECO:0000313" key="6">
    <source>
        <dbReference type="EMBL" id="OWQ93998.1"/>
    </source>
</evidence>
<evidence type="ECO:0000256" key="1">
    <source>
        <dbReference type="ARBA" id="ARBA00022737"/>
    </source>
</evidence>
<protein>
    <submittedName>
        <fullName evidence="6">Uncharacterized protein</fullName>
    </submittedName>
</protein>
<feature type="region of interest" description="Disordered" evidence="4">
    <location>
        <begin position="111"/>
        <end position="134"/>
    </location>
</feature>
<keyword evidence="7" id="KW-1185">Reference proteome</keyword>
<dbReference type="PANTHER" id="PTHR44858:SF1">
    <property type="entry name" value="UDP-N-ACETYLGLUCOSAMINE--PEPTIDE N-ACETYLGLUCOSAMINYLTRANSFERASE SPINDLY-RELATED"/>
    <property type="match status" value="1"/>
</dbReference>
<dbReference type="InterPro" id="IPR011990">
    <property type="entry name" value="TPR-like_helical_dom_sf"/>
</dbReference>
<proteinExistence type="predicted"/>
<dbReference type="GO" id="GO:0046813">
    <property type="term" value="P:receptor-mediated virion attachment to host cell"/>
    <property type="evidence" value="ECO:0007669"/>
    <property type="project" value="TreeGrafter"/>
</dbReference>
<evidence type="ECO:0000313" key="7">
    <source>
        <dbReference type="Proteomes" id="UP000197361"/>
    </source>
</evidence>
<keyword evidence="5" id="KW-1133">Transmembrane helix</keyword>
<keyword evidence="5" id="KW-0472">Membrane</keyword>
<dbReference type="Proteomes" id="UP000197361">
    <property type="component" value="Unassembled WGS sequence"/>
</dbReference>
<comment type="caution">
    <text evidence="6">The sequence shown here is derived from an EMBL/GenBank/DDBJ whole genome shotgun (WGS) entry which is preliminary data.</text>
</comment>
<evidence type="ECO:0000256" key="2">
    <source>
        <dbReference type="ARBA" id="ARBA00022803"/>
    </source>
</evidence>
<feature type="compositionally biased region" description="Low complexity" evidence="4">
    <location>
        <begin position="111"/>
        <end position="128"/>
    </location>
</feature>
<dbReference type="InterPro" id="IPR050498">
    <property type="entry name" value="Ycf3"/>
</dbReference>
<evidence type="ECO:0000256" key="3">
    <source>
        <dbReference type="PROSITE-ProRule" id="PRU00339"/>
    </source>
</evidence>
<dbReference type="InterPro" id="IPR019734">
    <property type="entry name" value="TPR_rpt"/>
</dbReference>
<accession>A0A246JMW3</accession>
<keyword evidence="2 3" id="KW-0802">TPR repeat</keyword>
<dbReference type="Gene3D" id="1.25.40.10">
    <property type="entry name" value="Tetratricopeptide repeat domain"/>
    <property type="match status" value="1"/>
</dbReference>
<reference evidence="6 7" key="1">
    <citation type="journal article" date="2010" name="Int. J. Syst. Evol. Microbiol.">
        <title>Sphingopyxis bauzanensis sp. nov., a psychrophilic bacterium isolated from soil.</title>
        <authorList>
            <person name="Zhang D.C."/>
            <person name="Liu H.C."/>
            <person name="Xin Y.H."/>
            <person name="Zhou Y.G."/>
            <person name="Schinner F."/>
            <person name="Margesin R."/>
        </authorList>
    </citation>
    <scope>NUCLEOTIDE SEQUENCE [LARGE SCALE GENOMIC DNA]</scope>
    <source>
        <strain evidence="6 7">DSM 22271</strain>
    </source>
</reference>
<dbReference type="RefSeq" id="WP_088443484.1">
    <property type="nucleotide sequence ID" value="NZ_BMMC01000014.1"/>
</dbReference>
<keyword evidence="1" id="KW-0677">Repeat</keyword>
<evidence type="ECO:0000256" key="5">
    <source>
        <dbReference type="SAM" id="Phobius"/>
    </source>
</evidence>
<dbReference type="SUPFAM" id="SSF48452">
    <property type="entry name" value="TPR-like"/>
    <property type="match status" value="1"/>
</dbReference>
<dbReference type="AlphaFoldDB" id="A0A246JMW3"/>
<gene>
    <name evidence="6" type="ORF">CDQ92_18360</name>
</gene>
<feature type="repeat" description="TPR" evidence="3">
    <location>
        <begin position="315"/>
        <end position="348"/>
    </location>
</feature>
<dbReference type="Pfam" id="PF13432">
    <property type="entry name" value="TPR_16"/>
    <property type="match status" value="1"/>
</dbReference>
<name>A0A246JMW3_9SPHN</name>
<dbReference type="EMBL" id="NISK01000005">
    <property type="protein sequence ID" value="OWQ93998.1"/>
    <property type="molecule type" value="Genomic_DNA"/>
</dbReference>
<sequence>MTGDNDIRAMLPDPPPAAPKPREAAIAGALARFDGAPVPTPRPQRTAASWWKMLQRPQAGLLTAAALVVAIGLPFAWTGPLPVTPAADEHLLPETNVEAPAAKREIAAAPAVGPAATPPVTAAAVSPPLSRLDSAPTSKRIEIAQAAPLAPPPPPAKRAQETAPMLVQGRARSAAEVQDAPTAISVVSADEYSRDNREVVVTGARVSKSRAIGRGDWNACTVNDPRQALPRCQRLADKAPKAVRRQADAHLSDGLKQAWDGNLDKAIAAFGEAIAAAPNLSVAYLNRGLAHDSQGNSEAALADLDRAVQLSPKSARAYYNRSVLLRKYGDTKRASADEQQAINLDPRYQAILP</sequence>
<feature type="transmembrane region" description="Helical" evidence="5">
    <location>
        <begin position="59"/>
        <end position="77"/>
    </location>
</feature>
<feature type="region of interest" description="Disordered" evidence="4">
    <location>
        <begin position="1"/>
        <end position="22"/>
    </location>
</feature>